<dbReference type="Proteomes" id="UP000824366">
    <property type="component" value="Chromosome"/>
</dbReference>
<dbReference type="EMBL" id="AP024238">
    <property type="protein sequence ID" value="BCO26209.1"/>
    <property type="molecule type" value="Genomic_DNA"/>
</dbReference>
<proteinExistence type="predicted"/>
<evidence type="ECO:0000313" key="3">
    <source>
        <dbReference type="Proteomes" id="UP000824366"/>
    </source>
</evidence>
<evidence type="ECO:0008006" key="4">
    <source>
        <dbReference type="Google" id="ProtNLM"/>
    </source>
</evidence>
<dbReference type="RefSeq" id="WP_223909385.1">
    <property type="nucleotide sequence ID" value="NZ_AP024238.1"/>
</dbReference>
<dbReference type="PROSITE" id="PS51257">
    <property type="entry name" value="PROKAR_LIPOPROTEIN"/>
    <property type="match status" value="1"/>
</dbReference>
<gene>
    <name evidence="2" type="ORF">MIZ03_1089</name>
</gene>
<organism evidence="2 3">
    <name type="scientific">Rhodoferax lithotrophicus</name>
    <dbReference type="NCBI Taxonomy" id="2798804"/>
    <lineage>
        <taxon>Bacteria</taxon>
        <taxon>Pseudomonadati</taxon>
        <taxon>Pseudomonadota</taxon>
        <taxon>Betaproteobacteria</taxon>
        <taxon>Burkholderiales</taxon>
        <taxon>Comamonadaceae</taxon>
        <taxon>Rhodoferax</taxon>
    </lineage>
</organism>
<accession>A0ABM7MIX8</accession>
<name>A0ABM7MIX8_9BURK</name>
<evidence type="ECO:0000256" key="1">
    <source>
        <dbReference type="SAM" id="SignalP"/>
    </source>
</evidence>
<protein>
    <recommendedName>
        <fullName evidence="4">Lipoprotein</fullName>
    </recommendedName>
</protein>
<keyword evidence="1" id="KW-0732">Signal</keyword>
<feature type="signal peptide" evidence="1">
    <location>
        <begin position="1"/>
        <end position="18"/>
    </location>
</feature>
<reference evidence="2 3" key="1">
    <citation type="journal article" date="2021" name="Microbiol. Spectr.">
        <title>A Single Bacterium Capable of Oxidation and Reduction of Iron at Circumneutral pH.</title>
        <authorList>
            <person name="Kato S."/>
            <person name="Ohkuma M."/>
        </authorList>
    </citation>
    <scope>NUCLEOTIDE SEQUENCE [LARGE SCALE GENOMIC DNA]</scope>
    <source>
        <strain evidence="2 3">MIZ03</strain>
    </source>
</reference>
<feature type="chain" id="PRO_5045546755" description="Lipoprotein" evidence="1">
    <location>
        <begin position="19"/>
        <end position="260"/>
    </location>
</feature>
<keyword evidence="3" id="KW-1185">Reference proteome</keyword>
<evidence type="ECO:0000313" key="2">
    <source>
        <dbReference type="EMBL" id="BCO26209.1"/>
    </source>
</evidence>
<sequence length="260" mass="28404">MKIKIRFNLILAAFAVLASGCATVNQMPVALTPNSIDTQAGRIGVVMTALPKTDTYLLGADCLLCMAVASGMNSKLTTHAATLPNEDLPQLKNEVSRLLRKNGTVVTLIEEDVDLKALPDFSTQGPNIAKKDFSSLQRKHQIDKLLVIDITRIGFERTYSGYIPTSDPKGVFAGLGYIVNLKTNTYDWYQPIHVTKSTDQAWDEPPKFPGLTNAYFQYLEIGKDQFLQPFVDGVKVVNKVALAPSSQVIEGVATSPKTAQ</sequence>